<dbReference type="InterPro" id="IPR008901">
    <property type="entry name" value="ACER"/>
</dbReference>
<reference evidence="10" key="1">
    <citation type="journal article" date="2009" name="Genome Res.">
        <title>Comparative genomic analyses of the human fungal pathogens Coccidioides and their relatives.</title>
        <authorList>
            <person name="Sharpton T.J."/>
            <person name="Stajich J.E."/>
            <person name="Rounsley S.D."/>
            <person name="Gardner M.J."/>
            <person name="Wortman J.R."/>
            <person name="Jordar V.S."/>
            <person name="Maiti R."/>
            <person name="Kodira C.D."/>
            <person name="Neafsey D.E."/>
            <person name="Zeng Q."/>
            <person name="Hung C.-Y."/>
            <person name="McMahan C."/>
            <person name="Muszewska A."/>
            <person name="Grynberg M."/>
            <person name="Mandel M.A."/>
            <person name="Kellner E.M."/>
            <person name="Barker B.M."/>
            <person name="Galgiani J.N."/>
            <person name="Orbach M.J."/>
            <person name="Kirkland T.N."/>
            <person name="Cole G.T."/>
            <person name="Henn M.R."/>
            <person name="Birren B.W."/>
            <person name="Taylor J.W."/>
        </authorList>
    </citation>
    <scope>NUCLEOTIDE SEQUENCE [LARGE SCALE GENOMIC DNA]</scope>
    <source>
        <strain evidence="10">UAMH 1704</strain>
    </source>
</reference>
<feature type="transmembrane region" description="Helical" evidence="8">
    <location>
        <begin position="21"/>
        <end position="41"/>
    </location>
</feature>
<evidence type="ECO:0000313" key="10">
    <source>
        <dbReference type="Proteomes" id="UP000002058"/>
    </source>
</evidence>
<dbReference type="GO" id="GO:0046513">
    <property type="term" value="P:ceramide biosynthetic process"/>
    <property type="evidence" value="ECO:0007669"/>
    <property type="project" value="TreeGrafter"/>
</dbReference>
<evidence type="ECO:0000256" key="8">
    <source>
        <dbReference type="SAM" id="Phobius"/>
    </source>
</evidence>
<protein>
    <submittedName>
        <fullName evidence="9">Uncharacterized protein</fullName>
    </submittedName>
</protein>
<comment type="cofactor">
    <cofactor evidence="7">
        <name>Zn(2+)</name>
        <dbReference type="ChEBI" id="CHEBI:29105"/>
    </cofactor>
</comment>
<dbReference type="HOGENOM" id="CLU_123974_0_0_1"/>
<dbReference type="GO" id="GO:0046872">
    <property type="term" value="F:metal ion binding"/>
    <property type="evidence" value="ECO:0007669"/>
    <property type="project" value="UniProtKB-KW"/>
</dbReference>
<gene>
    <name evidence="9" type="ORF">UREG_02685</name>
</gene>
<dbReference type="GO" id="GO:0046514">
    <property type="term" value="P:ceramide catabolic process"/>
    <property type="evidence" value="ECO:0007669"/>
    <property type="project" value="TreeGrafter"/>
</dbReference>
<dbReference type="VEuPathDB" id="FungiDB:UREG_02685"/>
<keyword evidence="4" id="KW-0378">Hydrolase</keyword>
<proteinExistence type="inferred from homology"/>
<dbReference type="AlphaFoldDB" id="C4JHB2"/>
<evidence type="ECO:0000256" key="5">
    <source>
        <dbReference type="ARBA" id="ARBA00022989"/>
    </source>
</evidence>
<organism evidence="9 10">
    <name type="scientific">Uncinocarpus reesii (strain UAMH 1704)</name>
    <dbReference type="NCBI Taxonomy" id="336963"/>
    <lineage>
        <taxon>Eukaryota</taxon>
        <taxon>Fungi</taxon>
        <taxon>Dikarya</taxon>
        <taxon>Ascomycota</taxon>
        <taxon>Pezizomycotina</taxon>
        <taxon>Eurotiomycetes</taxon>
        <taxon>Eurotiomycetidae</taxon>
        <taxon>Onygenales</taxon>
        <taxon>Onygenaceae</taxon>
        <taxon>Uncinocarpus</taxon>
    </lineage>
</organism>
<comment type="similarity">
    <text evidence="2">Belongs to the alkaline ceramidase family.</text>
</comment>
<dbReference type="eggNOG" id="KOG2329">
    <property type="taxonomic scope" value="Eukaryota"/>
</dbReference>
<keyword evidence="6 8" id="KW-0472">Membrane</keyword>
<dbReference type="GO" id="GO:0016811">
    <property type="term" value="F:hydrolase activity, acting on carbon-nitrogen (but not peptide) bonds, in linear amides"/>
    <property type="evidence" value="ECO:0007669"/>
    <property type="project" value="InterPro"/>
</dbReference>
<sequence length="129" mass="14651">MLLGAGIMFHHVITINRGTGFQIRVFLLIVGVLSLAIWAHIKSGDSALHQIVFGSMVVTVGFRTFKLMKTMISNRDMRSNLRRLATWGYVVLTAAYALWLVDVFLCQHLRAIRRSIGLPLAWLFELHGW</sequence>
<dbReference type="InParanoid" id="C4JHB2"/>
<dbReference type="RefSeq" id="XP_002543169.1">
    <property type="nucleotide sequence ID" value="XM_002543123.1"/>
</dbReference>
<name>C4JHB2_UNCRE</name>
<dbReference type="EMBL" id="CH476615">
    <property type="protein sequence ID" value="EEP77836.1"/>
    <property type="molecule type" value="Genomic_DNA"/>
</dbReference>
<evidence type="ECO:0000256" key="3">
    <source>
        <dbReference type="ARBA" id="ARBA00022692"/>
    </source>
</evidence>
<dbReference type="Pfam" id="PF05875">
    <property type="entry name" value="Ceramidase"/>
    <property type="match status" value="1"/>
</dbReference>
<evidence type="ECO:0000313" key="9">
    <source>
        <dbReference type="EMBL" id="EEP77836.1"/>
    </source>
</evidence>
<keyword evidence="3 8" id="KW-0812">Transmembrane</keyword>
<evidence type="ECO:0000256" key="4">
    <source>
        <dbReference type="ARBA" id="ARBA00022801"/>
    </source>
</evidence>
<dbReference type="Proteomes" id="UP000002058">
    <property type="component" value="Unassembled WGS sequence"/>
</dbReference>
<dbReference type="GO" id="GO:0005789">
    <property type="term" value="C:endoplasmic reticulum membrane"/>
    <property type="evidence" value="ECO:0007669"/>
    <property type="project" value="TreeGrafter"/>
</dbReference>
<comment type="subcellular location">
    <subcellularLocation>
        <location evidence="1">Membrane</location>
        <topology evidence="1">Multi-pass membrane protein</topology>
    </subcellularLocation>
</comment>
<evidence type="ECO:0000256" key="2">
    <source>
        <dbReference type="ARBA" id="ARBA00009780"/>
    </source>
</evidence>
<dbReference type="OrthoDB" id="187171at2759"/>
<dbReference type="PANTHER" id="PTHR46187:SF1">
    <property type="entry name" value="ALKALINE PHYTOCERAMIDASE"/>
    <property type="match status" value="1"/>
</dbReference>
<accession>C4JHB2</accession>
<evidence type="ECO:0000256" key="1">
    <source>
        <dbReference type="ARBA" id="ARBA00004141"/>
    </source>
</evidence>
<dbReference type="PANTHER" id="PTHR46187">
    <property type="entry name" value="ALKALINE CERAMIDASE 3"/>
    <property type="match status" value="1"/>
</dbReference>
<evidence type="ECO:0000256" key="7">
    <source>
        <dbReference type="PIRSR" id="PIRSR608901-2"/>
    </source>
</evidence>
<keyword evidence="7" id="KW-0862">Zinc</keyword>
<dbReference type="GeneID" id="8443132"/>
<keyword evidence="7" id="KW-0479">Metal-binding</keyword>
<feature type="transmembrane region" description="Helical" evidence="8">
    <location>
        <begin position="47"/>
        <end position="65"/>
    </location>
</feature>
<dbReference type="KEGG" id="ure:UREG_02685"/>
<feature type="transmembrane region" description="Helical" evidence="8">
    <location>
        <begin position="86"/>
        <end position="105"/>
    </location>
</feature>
<keyword evidence="10" id="KW-1185">Reference proteome</keyword>
<evidence type="ECO:0000256" key="6">
    <source>
        <dbReference type="ARBA" id="ARBA00023136"/>
    </source>
</evidence>
<feature type="binding site" evidence="7">
    <location>
        <position position="127"/>
    </location>
    <ligand>
        <name>Zn(2+)</name>
        <dbReference type="ChEBI" id="CHEBI:29105"/>
        <note>catalytic</note>
    </ligand>
</feature>
<keyword evidence="5 8" id="KW-1133">Transmembrane helix</keyword>